<evidence type="ECO:0000259" key="2">
    <source>
        <dbReference type="Pfam" id="PF00849"/>
    </source>
</evidence>
<dbReference type="GO" id="GO:0009982">
    <property type="term" value="F:pseudouridine synthase activity"/>
    <property type="evidence" value="ECO:0007669"/>
    <property type="project" value="InterPro"/>
</dbReference>
<dbReference type="OrthoDB" id="9807829at2"/>
<evidence type="ECO:0000256" key="1">
    <source>
        <dbReference type="ARBA" id="ARBA00010876"/>
    </source>
</evidence>
<dbReference type="InterPro" id="IPR020103">
    <property type="entry name" value="PsdUridine_synth_cat_dom_sf"/>
</dbReference>
<feature type="domain" description="Pseudouridine synthase RsuA/RluA-like" evidence="2">
    <location>
        <begin position="12"/>
        <end position="153"/>
    </location>
</feature>
<dbReference type="AlphaFoldDB" id="A0A0K6IIT0"/>
<dbReference type="GO" id="GO:0000455">
    <property type="term" value="P:enzyme-directed rRNA pseudouridine synthesis"/>
    <property type="evidence" value="ECO:0007669"/>
    <property type="project" value="TreeGrafter"/>
</dbReference>
<comment type="similarity">
    <text evidence="1">Belongs to the pseudouridine synthase RluA family.</text>
</comment>
<evidence type="ECO:0000313" key="3">
    <source>
        <dbReference type="EMBL" id="CUB03227.1"/>
    </source>
</evidence>
<dbReference type="GO" id="GO:0140098">
    <property type="term" value="F:catalytic activity, acting on RNA"/>
    <property type="evidence" value="ECO:0007669"/>
    <property type="project" value="UniProtKB-ARBA"/>
</dbReference>
<accession>A0A0K6IIT0</accession>
<evidence type="ECO:0000313" key="4">
    <source>
        <dbReference type="Proteomes" id="UP000182769"/>
    </source>
</evidence>
<proteinExistence type="inferred from homology"/>
<gene>
    <name evidence="3" type="ORF">Ga0061065_10376</name>
</gene>
<reference evidence="4" key="1">
    <citation type="submission" date="2015-08" db="EMBL/GenBank/DDBJ databases">
        <authorList>
            <person name="Varghese N."/>
        </authorList>
    </citation>
    <scope>NUCLEOTIDE SEQUENCE [LARGE SCALE GENOMIC DNA]</scope>
    <source>
        <strain evidence="4">JCM 18476</strain>
    </source>
</reference>
<dbReference type="PROSITE" id="PS01129">
    <property type="entry name" value="PSI_RLU"/>
    <property type="match status" value="1"/>
</dbReference>
<dbReference type="Gene3D" id="3.30.2350.10">
    <property type="entry name" value="Pseudouridine synthase"/>
    <property type="match status" value="1"/>
</dbReference>
<name>A0A0K6IIT0_9GAMM</name>
<dbReference type="InterPro" id="IPR006145">
    <property type="entry name" value="PsdUridine_synth_RsuA/RluA"/>
</dbReference>
<dbReference type="InterPro" id="IPR006224">
    <property type="entry name" value="PsdUridine_synth_RluA-like_CS"/>
</dbReference>
<protein>
    <submittedName>
        <fullName evidence="3">RNA pseudouridylate synthase</fullName>
    </submittedName>
</protein>
<dbReference type="PANTHER" id="PTHR21600">
    <property type="entry name" value="MITOCHONDRIAL RNA PSEUDOURIDINE SYNTHASE"/>
    <property type="match status" value="1"/>
</dbReference>
<dbReference type="CDD" id="cd02869">
    <property type="entry name" value="PseudoU_synth_RluA_like"/>
    <property type="match status" value="1"/>
</dbReference>
<dbReference type="PANTHER" id="PTHR21600:SF87">
    <property type="entry name" value="RNA PSEUDOURIDYLATE SYNTHASE DOMAIN-CONTAINING PROTEIN 1"/>
    <property type="match status" value="1"/>
</dbReference>
<dbReference type="GO" id="GO:0003723">
    <property type="term" value="F:RNA binding"/>
    <property type="evidence" value="ECO:0007669"/>
    <property type="project" value="InterPro"/>
</dbReference>
<dbReference type="STRING" id="1137284.GCA_001418205_01074"/>
<dbReference type="InterPro" id="IPR050188">
    <property type="entry name" value="RluA_PseudoU_synthase"/>
</dbReference>
<dbReference type="EMBL" id="CYHG01000003">
    <property type="protein sequence ID" value="CUB03227.1"/>
    <property type="molecule type" value="Genomic_DNA"/>
</dbReference>
<dbReference type="Proteomes" id="UP000182769">
    <property type="component" value="Unassembled WGS sequence"/>
</dbReference>
<organism evidence="3 4">
    <name type="scientific">Marinomonas fungiae</name>
    <dbReference type="NCBI Taxonomy" id="1137284"/>
    <lineage>
        <taxon>Bacteria</taxon>
        <taxon>Pseudomonadati</taxon>
        <taxon>Pseudomonadota</taxon>
        <taxon>Gammaproteobacteria</taxon>
        <taxon>Oceanospirillales</taxon>
        <taxon>Oceanospirillaceae</taxon>
        <taxon>Marinomonas</taxon>
    </lineage>
</organism>
<dbReference type="RefSeq" id="WP_055462198.1">
    <property type="nucleotide sequence ID" value="NZ_CYHG01000003.1"/>
</dbReference>
<dbReference type="Pfam" id="PF00849">
    <property type="entry name" value="PseudoU_synth_2"/>
    <property type="match status" value="1"/>
</dbReference>
<dbReference type="SUPFAM" id="SSF55120">
    <property type="entry name" value="Pseudouridine synthase"/>
    <property type="match status" value="1"/>
</dbReference>
<keyword evidence="4" id="KW-1185">Reference proteome</keyword>
<sequence length="227" mass="25609">MKDIDIIYQHPDFWVLVKPAGESFHSEDGVGFAQRLKNAFPEQTFYPLHRLDKMTSGVIMFATNKAAAAQFGAMFAEHQFEKRYLAVSSNKPKKKQGTVAGAMLPSRRGQWKLSNQGGDFAATQFFSAALEGNRYFYIRPLTGKTHQIRVALKSLGAPILGDVRYAGGGSDRGYLHAYSLAFTWRDQPFVFQVWPDHGVLFSDAAKELYQTNFFEPSLSWPKFIIPK</sequence>